<dbReference type="SUPFAM" id="SSF52540">
    <property type="entry name" value="P-loop containing nucleoside triphosphate hydrolases"/>
    <property type="match status" value="1"/>
</dbReference>
<feature type="domain" description="HTH luxR-type" evidence="3">
    <location>
        <begin position="867"/>
        <end position="932"/>
    </location>
</feature>
<dbReference type="InterPro" id="IPR027417">
    <property type="entry name" value="P-loop_NTPase"/>
</dbReference>
<dbReference type="AlphaFoldDB" id="A0A917VTX3"/>
<sequence length="938" mass="99644">MSASDEDPWYPFQVAAGAALLLGRDEEHRALELFTQRIRDGVSDRLVLVGEIGVGKSRLLDLAATLSADLRVARISGVESESPLGFAALHRLLGPFLDRLEHIPEPQRNALWAAFGLISGPPVNAFLVGLAALGLLAEVAAERPLLCLIDDAQWLDRESAQALAFVARRLRVEGVGMIMALRAPVSDTTVIEGLPVRPVNGLPRAAAHRLLSTVARGPLDDDVARRLATETNGNPLALITLAAGLSAGQLAGHAPLPSPLPLGPHLETYLLTRIRALPLATQTLLLVASVSPPEDQALLWRAASSLGLSPVDADPAVTEGILQLSDMLGGSVAFRHPLTRSAVYGAAHPADRRRAHQALAAACDPEHDPDTRAWHLAAATAGTDENVARDLETSADRARARGGYTAQATFLARAAELSPDPAARCGRLLAAAHAYLTAGDAAAARRLLDRATAGHLSPVLRARGQRLRAAIEMHRERPSRVPAILLDAVAALGEPDGDLTRLMLREALESAVIARRHTVGTTLETVARAALAVPTEHPASGTDLLVRAAATRVALGYPAAVPMMRAALDALRTAEPLTEESLPLAVLGSLAAEDLWDEQARHALLTRLAAFDRENGALAALKITLVCLANSELWAGRFHAARAHHAEIAVLDTMLGPAKGLTSQIELLAWQGAEARARETAATLTEGTATEHGVALLADHAALSMTVLELSLGNYRQAFDRARPLFDDDPLGHGNRALADMVEAAARAGEPDAAGDALARLAERAPACATPWAMGLLARSRALLAAGDPDPLYREALDLLGRTQMVTELARTHLLYGEWLRRHRRRSEARSELRTAYTLFTSMGAGLFADRARLELAATGEHAGPGTTPSSGILTPQEAQIAALAAGGATNAEIATRLYITSSTVEYHLTKVFRKLRLTSRRQLSQLTGQEREEPSGS</sequence>
<gene>
    <name evidence="4" type="ORF">GCM10007964_65200</name>
</gene>
<protein>
    <submittedName>
        <fullName evidence="4">LuxR family transcriptional regulator</fullName>
    </submittedName>
</protein>
<keyword evidence="5" id="KW-1185">Reference proteome</keyword>
<dbReference type="PANTHER" id="PTHR16305">
    <property type="entry name" value="TESTICULAR SOLUBLE ADENYLYL CYCLASE"/>
    <property type="match status" value="1"/>
</dbReference>
<dbReference type="CDD" id="cd06170">
    <property type="entry name" value="LuxR_C_like"/>
    <property type="match status" value="1"/>
</dbReference>
<organism evidence="4 5">
    <name type="scientific">Sphaerisporangium melleum</name>
    <dbReference type="NCBI Taxonomy" id="321316"/>
    <lineage>
        <taxon>Bacteria</taxon>
        <taxon>Bacillati</taxon>
        <taxon>Actinomycetota</taxon>
        <taxon>Actinomycetes</taxon>
        <taxon>Streptosporangiales</taxon>
        <taxon>Streptosporangiaceae</taxon>
        <taxon>Sphaerisporangium</taxon>
    </lineage>
</organism>
<name>A0A917VTX3_9ACTN</name>
<dbReference type="EMBL" id="BMNT01000048">
    <property type="protein sequence ID" value="GGL14180.1"/>
    <property type="molecule type" value="Genomic_DNA"/>
</dbReference>
<dbReference type="PRINTS" id="PR00038">
    <property type="entry name" value="HTHLUXR"/>
</dbReference>
<dbReference type="GO" id="GO:0004016">
    <property type="term" value="F:adenylate cyclase activity"/>
    <property type="evidence" value="ECO:0007669"/>
    <property type="project" value="TreeGrafter"/>
</dbReference>
<dbReference type="InterPro" id="IPR036388">
    <property type="entry name" value="WH-like_DNA-bd_sf"/>
</dbReference>
<dbReference type="GO" id="GO:0005737">
    <property type="term" value="C:cytoplasm"/>
    <property type="evidence" value="ECO:0007669"/>
    <property type="project" value="TreeGrafter"/>
</dbReference>
<dbReference type="SUPFAM" id="SSF46894">
    <property type="entry name" value="C-terminal effector domain of the bipartite response regulators"/>
    <property type="match status" value="1"/>
</dbReference>
<keyword evidence="2" id="KW-0067">ATP-binding</keyword>
<dbReference type="InterPro" id="IPR041664">
    <property type="entry name" value="AAA_16"/>
</dbReference>
<dbReference type="Proteomes" id="UP000645217">
    <property type="component" value="Unassembled WGS sequence"/>
</dbReference>
<evidence type="ECO:0000256" key="1">
    <source>
        <dbReference type="ARBA" id="ARBA00022741"/>
    </source>
</evidence>
<dbReference type="GO" id="GO:0006355">
    <property type="term" value="P:regulation of DNA-templated transcription"/>
    <property type="evidence" value="ECO:0007669"/>
    <property type="project" value="InterPro"/>
</dbReference>
<comment type="caution">
    <text evidence="4">The sequence shown here is derived from an EMBL/GenBank/DDBJ whole genome shotgun (WGS) entry which is preliminary data.</text>
</comment>
<evidence type="ECO:0000259" key="3">
    <source>
        <dbReference type="PROSITE" id="PS50043"/>
    </source>
</evidence>
<dbReference type="RefSeq" id="WP_189166923.1">
    <property type="nucleotide sequence ID" value="NZ_BMNT01000048.1"/>
</dbReference>
<dbReference type="Pfam" id="PF13191">
    <property type="entry name" value="AAA_16"/>
    <property type="match status" value="1"/>
</dbReference>
<evidence type="ECO:0000256" key="2">
    <source>
        <dbReference type="ARBA" id="ARBA00022840"/>
    </source>
</evidence>
<accession>A0A917VTX3</accession>
<evidence type="ECO:0000313" key="4">
    <source>
        <dbReference type="EMBL" id="GGL14180.1"/>
    </source>
</evidence>
<dbReference type="InterPro" id="IPR000792">
    <property type="entry name" value="Tscrpt_reg_LuxR_C"/>
</dbReference>
<reference evidence="4" key="2">
    <citation type="submission" date="2020-09" db="EMBL/GenBank/DDBJ databases">
        <authorList>
            <person name="Sun Q."/>
            <person name="Ohkuma M."/>
        </authorList>
    </citation>
    <scope>NUCLEOTIDE SEQUENCE</scope>
    <source>
        <strain evidence="4">JCM 13064</strain>
    </source>
</reference>
<evidence type="ECO:0000313" key="5">
    <source>
        <dbReference type="Proteomes" id="UP000645217"/>
    </source>
</evidence>
<dbReference type="GO" id="GO:0003677">
    <property type="term" value="F:DNA binding"/>
    <property type="evidence" value="ECO:0007669"/>
    <property type="project" value="InterPro"/>
</dbReference>
<dbReference type="PANTHER" id="PTHR16305:SF35">
    <property type="entry name" value="TRANSCRIPTIONAL ACTIVATOR DOMAIN"/>
    <property type="match status" value="1"/>
</dbReference>
<dbReference type="PROSITE" id="PS50043">
    <property type="entry name" value="HTH_LUXR_2"/>
    <property type="match status" value="1"/>
</dbReference>
<dbReference type="GO" id="GO:0005524">
    <property type="term" value="F:ATP binding"/>
    <property type="evidence" value="ECO:0007669"/>
    <property type="project" value="UniProtKB-KW"/>
</dbReference>
<proteinExistence type="predicted"/>
<reference evidence="4" key="1">
    <citation type="journal article" date="2014" name="Int. J. Syst. Evol. Microbiol.">
        <title>Complete genome sequence of Corynebacterium casei LMG S-19264T (=DSM 44701T), isolated from a smear-ripened cheese.</title>
        <authorList>
            <consortium name="US DOE Joint Genome Institute (JGI-PGF)"/>
            <person name="Walter F."/>
            <person name="Albersmeier A."/>
            <person name="Kalinowski J."/>
            <person name="Ruckert C."/>
        </authorList>
    </citation>
    <scope>NUCLEOTIDE SEQUENCE</scope>
    <source>
        <strain evidence="4">JCM 13064</strain>
    </source>
</reference>
<dbReference type="InterPro" id="IPR016032">
    <property type="entry name" value="Sig_transdc_resp-reg_C-effctor"/>
</dbReference>
<dbReference type="Pfam" id="PF00196">
    <property type="entry name" value="GerE"/>
    <property type="match status" value="1"/>
</dbReference>
<keyword evidence="1" id="KW-0547">Nucleotide-binding</keyword>
<dbReference type="SMART" id="SM00421">
    <property type="entry name" value="HTH_LUXR"/>
    <property type="match status" value="1"/>
</dbReference>
<dbReference type="Gene3D" id="1.10.10.10">
    <property type="entry name" value="Winged helix-like DNA-binding domain superfamily/Winged helix DNA-binding domain"/>
    <property type="match status" value="1"/>
</dbReference>